<dbReference type="OrthoDB" id="3242975at2"/>
<dbReference type="Proteomes" id="UP000045545">
    <property type="component" value="Unassembled WGS sequence"/>
</dbReference>
<sequence length="150" mass="17563">MTVKEYLTQAYRIDQRINSKLEQVASLRELASKATATLSDMPHKPNRNTGSMETIICKMIDLENEINHDIDTLVDLKRDIVTMIKRIENPEYQTLLELRYLCFKTWEQIAVDMGYSLQYAFRMHEKALKCIESCKEESKVDKKRVAMVVK</sequence>
<evidence type="ECO:0000313" key="2">
    <source>
        <dbReference type="Proteomes" id="UP000045545"/>
    </source>
</evidence>
<dbReference type="SUPFAM" id="SSF88659">
    <property type="entry name" value="Sigma3 and sigma4 domains of RNA polymerase sigma factors"/>
    <property type="match status" value="1"/>
</dbReference>
<organism evidence="1 2">
    <name type="scientific">Syntrophomonas zehnderi OL-4</name>
    <dbReference type="NCBI Taxonomy" id="690567"/>
    <lineage>
        <taxon>Bacteria</taxon>
        <taxon>Bacillati</taxon>
        <taxon>Bacillota</taxon>
        <taxon>Clostridia</taxon>
        <taxon>Eubacteriales</taxon>
        <taxon>Syntrophomonadaceae</taxon>
        <taxon>Syntrophomonas</taxon>
    </lineage>
</organism>
<dbReference type="Pfam" id="PF07374">
    <property type="entry name" value="DUF1492"/>
    <property type="match status" value="1"/>
</dbReference>
<name>A0A0E3W3D1_9FIRM</name>
<proteinExistence type="predicted"/>
<gene>
    <name evidence="1" type="ORF">1750</name>
</gene>
<dbReference type="STRING" id="690567.1750"/>
<dbReference type="AlphaFoldDB" id="A0A0E3W3D1"/>
<dbReference type="InterPro" id="IPR010861">
    <property type="entry name" value="DUF1492"/>
</dbReference>
<dbReference type="RefSeq" id="WP_046497769.1">
    <property type="nucleotide sequence ID" value="NZ_CGIH01000028.1"/>
</dbReference>
<reference evidence="1 2" key="1">
    <citation type="submission" date="2015-03" db="EMBL/GenBank/DDBJ databases">
        <authorList>
            <person name="Murphy D."/>
        </authorList>
    </citation>
    <scope>NUCLEOTIDE SEQUENCE [LARGE SCALE GENOMIC DNA]</scope>
    <source>
        <strain evidence="1 2">OL-4</strain>
    </source>
</reference>
<protein>
    <submittedName>
        <fullName evidence="1">Streptococcus phage 7201, Orf19</fullName>
    </submittedName>
</protein>
<dbReference type="InterPro" id="IPR013324">
    <property type="entry name" value="RNA_pol_sigma_r3/r4-like"/>
</dbReference>
<keyword evidence="2" id="KW-1185">Reference proteome</keyword>
<accession>A0A0E3W3D1</accession>
<dbReference type="EMBL" id="CGIH01000028">
    <property type="protein sequence ID" value="CFX73555.1"/>
    <property type="molecule type" value="Genomic_DNA"/>
</dbReference>
<evidence type="ECO:0000313" key="1">
    <source>
        <dbReference type="EMBL" id="CFX73555.1"/>
    </source>
</evidence>